<dbReference type="AlphaFoldDB" id="A0A4R2Q8S2"/>
<comment type="caution">
    <text evidence="1">The sequence shown here is derived from an EMBL/GenBank/DDBJ whole genome shotgun (WGS) entry which is preliminary data.</text>
</comment>
<evidence type="ECO:0000313" key="1">
    <source>
        <dbReference type="EMBL" id="TCP44418.1"/>
    </source>
</evidence>
<gene>
    <name evidence="1" type="ORF">EV662_101512</name>
</gene>
<dbReference type="InterPro" id="IPR019587">
    <property type="entry name" value="Polyketide_cyclase/dehydratase"/>
</dbReference>
<proteinExistence type="predicted"/>
<organism evidence="1 2">
    <name type="scientific">Rhodovulum marinum</name>
    <dbReference type="NCBI Taxonomy" id="320662"/>
    <lineage>
        <taxon>Bacteria</taxon>
        <taxon>Pseudomonadati</taxon>
        <taxon>Pseudomonadota</taxon>
        <taxon>Alphaproteobacteria</taxon>
        <taxon>Rhodobacterales</taxon>
        <taxon>Paracoccaceae</taxon>
        <taxon>Rhodovulum</taxon>
    </lineage>
</organism>
<dbReference type="Pfam" id="PF10604">
    <property type="entry name" value="Polyketide_cyc2"/>
    <property type="match status" value="1"/>
</dbReference>
<dbReference type="OrthoDB" id="7860307at2"/>
<dbReference type="Gene3D" id="3.30.530.20">
    <property type="match status" value="1"/>
</dbReference>
<dbReference type="InterPro" id="IPR023393">
    <property type="entry name" value="START-like_dom_sf"/>
</dbReference>
<protein>
    <submittedName>
        <fullName evidence="1">Polyketide cyclase/dehydrase/lipid transport protein</fullName>
    </submittedName>
</protein>
<sequence length="157" mass="17674">MKFSAREDIDLAIEDVFEVLSDFDRMERAALRRGAEISRIDTLAAPGPGMIWAAEFTFRGKRRALRTELTGFLPPENIVVESTVSGLTGISTVDLVRLSPRRTRMAVAIDLRPQTIPARMFLQTLRLAKTRMSQRFKSGLTRFARDLESGTYTPPNT</sequence>
<reference evidence="1 2" key="1">
    <citation type="submission" date="2019-03" db="EMBL/GenBank/DDBJ databases">
        <title>Genomic Encyclopedia of Type Strains, Phase IV (KMG-IV): sequencing the most valuable type-strain genomes for metagenomic binning, comparative biology and taxonomic classification.</title>
        <authorList>
            <person name="Goeker M."/>
        </authorList>
    </citation>
    <scope>NUCLEOTIDE SEQUENCE [LARGE SCALE GENOMIC DNA]</scope>
    <source>
        <strain evidence="1 2">DSM 18063</strain>
    </source>
</reference>
<dbReference type="SUPFAM" id="SSF55961">
    <property type="entry name" value="Bet v1-like"/>
    <property type="match status" value="1"/>
</dbReference>
<accession>A0A4R2Q8S2</accession>
<evidence type="ECO:0000313" key="2">
    <source>
        <dbReference type="Proteomes" id="UP000294835"/>
    </source>
</evidence>
<dbReference type="RefSeq" id="WP_132460545.1">
    <property type="nucleotide sequence ID" value="NZ_SLXP01000001.1"/>
</dbReference>
<keyword evidence="2" id="KW-1185">Reference proteome</keyword>
<dbReference type="CDD" id="cd07812">
    <property type="entry name" value="SRPBCC"/>
    <property type="match status" value="1"/>
</dbReference>
<name>A0A4R2Q8S2_9RHOB</name>
<dbReference type="Proteomes" id="UP000294835">
    <property type="component" value="Unassembled WGS sequence"/>
</dbReference>
<dbReference type="EMBL" id="SLXP01000001">
    <property type="protein sequence ID" value="TCP44418.1"/>
    <property type="molecule type" value="Genomic_DNA"/>
</dbReference>